<dbReference type="PROSITE" id="PS51755">
    <property type="entry name" value="OMPR_PHOB"/>
    <property type="match status" value="1"/>
</dbReference>
<dbReference type="EMBL" id="BMSX01000001">
    <property type="protein sequence ID" value="GGQ94611.1"/>
    <property type="molecule type" value="Genomic_DNA"/>
</dbReference>
<evidence type="ECO:0000256" key="1">
    <source>
        <dbReference type="ARBA" id="ARBA00005820"/>
    </source>
</evidence>
<dbReference type="PANTHER" id="PTHR47691:SF3">
    <property type="entry name" value="HTH-TYPE TRANSCRIPTIONAL REGULATOR RV0890C-RELATED"/>
    <property type="match status" value="1"/>
</dbReference>
<keyword evidence="2" id="KW-0902">Two-component regulatory system</keyword>
<dbReference type="InterPro" id="IPR016032">
    <property type="entry name" value="Sig_transdc_resp-reg_C-effctor"/>
</dbReference>
<dbReference type="Gene3D" id="1.10.10.10">
    <property type="entry name" value="Winged helix-like DNA-binding domain superfamily/Winged helix DNA-binding domain"/>
    <property type="match status" value="1"/>
</dbReference>
<protein>
    <submittedName>
        <fullName evidence="9">AfsR family transcriptional regulator</fullName>
    </submittedName>
</protein>
<dbReference type="InterPro" id="IPR001867">
    <property type="entry name" value="OmpR/PhoB-type_DNA-bd"/>
</dbReference>
<dbReference type="Gene3D" id="1.25.40.10">
    <property type="entry name" value="Tetratricopeptide repeat domain"/>
    <property type="match status" value="2"/>
</dbReference>
<sequence length="1176" mass="127792">MVKPALRRTNPDSRCPPPAPISVTPRPSGPKTEPPTPRPGDNDPVRYRILGVTQTADEHGTPVPLTGPRLRTLLTALALRPGRPTAPETLIDEVWSDTPPQDAPAALQALIGRLRRTVGKDTVTSAPGGYQLAATEDDVDLFVFERLVRQATAALENGDPIAASRAVDEALALWRGPALADLPDRTAAARPEALRLEAARTRAEADLLLGRAREAVPRLTELTAAHPYDEPLHALHIRALRDTGRDADALAAYETARRTLADGLGTDPGPELRALHTELLNRPEPAREPAHRPTAPAPPGLPDRTGNIRPRLTSFVGREPELDAIRSEVHRARLVTLTGPGGSGKTRLAEEAAAGLPQAWLVELAPLDRPEAVPGAVVSALGLRETVLMTTEQATLQDDPVALLVEYCAPRSQLLILDNCEHVIGAAAALAETLLTRCPGLTILATSREPLGVPGESVRPVEPLLPDQARRLFTERATTVRPDAAAVLQDEEAVAEICRRLDGLPLAIELAAARLRLLTPRQIADRLDDRFRLLTSGSRTVLPRQQTLRAVVDWSWDLLDQPERTVLRELSVFAGGWDLEAAEAVCTGPVADLVGALVDKSLVVAAPCERNGSDGMRYRMLETIHEYATERAAEVPEARAVAERRHRAWVRALVERADPLLRSAEQLPWISRLETELDNIRVAIQRALATDDETEAAALCLAMGWFWWLRNYRHEGAEWVDRTLRLGAALDTLRSTSTALPSPADTPTRADTSTASPTLTCRSLAVPVDLTARMAALDPVDVFLADPEGEKTHPRHAQRMNLRMLHLFLLSESEPKDVAADPRYQRYLLRLRARYESGGPEAARMPGLTWPLTAFQMRDTVDVRGILDMAVANCRAYGGDWELGCILMIRTHAVVDSPGGLLGVDDDLAELRALSLRVGDRWIRAQVCSAAGEAEMARGHFDEAEREYREALRLAYEVGAYAESPFLLARLAEISYRSGDVDDALAALDEANSAADRYGVADARAFVLLLRAFIALHEGDATRARELCAATREAMGEGTPPPQFTAALSMLDAELTAAESGPAQALPMLDETLRQAVSDQCAEAITSSIMDAAANHLARLQDFSRAARLLAAADALRGPHARPAPQHIHAERTDAAAREALGPERYETERTRGLSLTVTDVLQELTWAVRAHPAAP</sequence>
<dbReference type="PANTHER" id="PTHR47691">
    <property type="entry name" value="REGULATOR-RELATED"/>
    <property type="match status" value="1"/>
</dbReference>
<feature type="region of interest" description="Disordered" evidence="7">
    <location>
        <begin position="737"/>
        <end position="756"/>
    </location>
</feature>
<organism evidence="9 10">
    <name type="scientific">Streptomyces aurantiogriseus</name>
    <dbReference type="NCBI Taxonomy" id="66870"/>
    <lineage>
        <taxon>Bacteria</taxon>
        <taxon>Bacillati</taxon>
        <taxon>Actinomycetota</taxon>
        <taxon>Actinomycetes</taxon>
        <taxon>Kitasatosporales</taxon>
        <taxon>Streptomycetaceae</taxon>
        <taxon>Streptomyces</taxon>
    </lineage>
</organism>
<feature type="domain" description="OmpR/PhoB-type" evidence="8">
    <location>
        <begin position="34"/>
        <end position="134"/>
    </location>
</feature>
<feature type="DNA-binding region" description="OmpR/PhoB-type" evidence="6">
    <location>
        <begin position="34"/>
        <end position="134"/>
    </location>
</feature>
<dbReference type="Pfam" id="PF00486">
    <property type="entry name" value="Trans_reg_C"/>
    <property type="match status" value="1"/>
</dbReference>
<dbReference type="InterPro" id="IPR011990">
    <property type="entry name" value="TPR-like_helical_dom_sf"/>
</dbReference>
<dbReference type="Pfam" id="PF03704">
    <property type="entry name" value="BTAD"/>
    <property type="match status" value="1"/>
</dbReference>
<feature type="region of interest" description="Disordered" evidence="7">
    <location>
        <begin position="283"/>
        <end position="308"/>
    </location>
</feature>
<dbReference type="GO" id="GO:0000160">
    <property type="term" value="P:phosphorelay signal transduction system"/>
    <property type="evidence" value="ECO:0007669"/>
    <property type="project" value="UniProtKB-KW"/>
</dbReference>
<dbReference type="SUPFAM" id="SSF52540">
    <property type="entry name" value="P-loop containing nucleoside triphosphate hydrolases"/>
    <property type="match status" value="1"/>
</dbReference>
<evidence type="ECO:0000259" key="8">
    <source>
        <dbReference type="PROSITE" id="PS51755"/>
    </source>
</evidence>
<gene>
    <name evidence="9" type="ORF">GCM10010251_06820</name>
</gene>
<dbReference type="CDD" id="cd15831">
    <property type="entry name" value="BTAD"/>
    <property type="match status" value="1"/>
</dbReference>
<keyword evidence="5" id="KW-0804">Transcription</keyword>
<name>A0A918BWP3_9ACTN</name>
<dbReference type="SUPFAM" id="SSF46894">
    <property type="entry name" value="C-terminal effector domain of the bipartite response regulators"/>
    <property type="match status" value="1"/>
</dbReference>
<dbReference type="AlphaFoldDB" id="A0A918BWP3"/>
<evidence type="ECO:0000256" key="5">
    <source>
        <dbReference type="ARBA" id="ARBA00023163"/>
    </source>
</evidence>
<evidence type="ECO:0000313" key="10">
    <source>
        <dbReference type="Proteomes" id="UP000658320"/>
    </source>
</evidence>
<dbReference type="InterPro" id="IPR027417">
    <property type="entry name" value="P-loop_NTPase"/>
</dbReference>
<feature type="region of interest" description="Disordered" evidence="7">
    <location>
        <begin position="1"/>
        <end position="45"/>
    </location>
</feature>
<reference evidence="9" key="2">
    <citation type="submission" date="2020-09" db="EMBL/GenBank/DDBJ databases">
        <authorList>
            <person name="Sun Q."/>
            <person name="Ohkuma M."/>
        </authorList>
    </citation>
    <scope>NUCLEOTIDE SEQUENCE</scope>
    <source>
        <strain evidence="9">JCM 4346</strain>
    </source>
</reference>
<dbReference type="GO" id="GO:0003677">
    <property type="term" value="F:DNA binding"/>
    <property type="evidence" value="ECO:0007669"/>
    <property type="project" value="UniProtKB-UniRule"/>
</dbReference>
<dbReference type="Gene3D" id="3.40.50.300">
    <property type="entry name" value="P-loop containing nucleotide triphosphate hydrolases"/>
    <property type="match status" value="1"/>
</dbReference>
<dbReference type="Proteomes" id="UP000658320">
    <property type="component" value="Unassembled WGS sequence"/>
</dbReference>
<proteinExistence type="inferred from homology"/>
<comment type="similarity">
    <text evidence="1">Belongs to the AfsR/DnrI/RedD regulatory family.</text>
</comment>
<dbReference type="SMART" id="SM01043">
    <property type="entry name" value="BTAD"/>
    <property type="match status" value="1"/>
</dbReference>
<evidence type="ECO:0000256" key="2">
    <source>
        <dbReference type="ARBA" id="ARBA00023012"/>
    </source>
</evidence>
<evidence type="ECO:0000256" key="3">
    <source>
        <dbReference type="ARBA" id="ARBA00023015"/>
    </source>
</evidence>
<dbReference type="SMART" id="SM00862">
    <property type="entry name" value="Trans_reg_C"/>
    <property type="match status" value="1"/>
</dbReference>
<accession>A0A918BWP3</accession>
<evidence type="ECO:0000256" key="4">
    <source>
        <dbReference type="ARBA" id="ARBA00023125"/>
    </source>
</evidence>
<evidence type="ECO:0000313" key="9">
    <source>
        <dbReference type="EMBL" id="GGQ94611.1"/>
    </source>
</evidence>
<dbReference type="SUPFAM" id="SSF48452">
    <property type="entry name" value="TPR-like"/>
    <property type="match status" value="2"/>
</dbReference>
<keyword evidence="3" id="KW-0805">Transcription regulation</keyword>
<dbReference type="InterPro" id="IPR036388">
    <property type="entry name" value="WH-like_DNA-bd_sf"/>
</dbReference>
<evidence type="ECO:0000256" key="7">
    <source>
        <dbReference type="SAM" id="MobiDB-lite"/>
    </source>
</evidence>
<keyword evidence="10" id="KW-1185">Reference proteome</keyword>
<comment type="caution">
    <text evidence="9">The sequence shown here is derived from an EMBL/GenBank/DDBJ whole genome shotgun (WGS) entry which is preliminary data.</text>
</comment>
<dbReference type="FunFam" id="1.25.40.10:FF:000222">
    <property type="entry name" value="SARP family transcriptional regulator"/>
    <property type="match status" value="1"/>
</dbReference>
<keyword evidence="4 6" id="KW-0238">DNA-binding</keyword>
<dbReference type="InterPro" id="IPR005158">
    <property type="entry name" value="BTAD"/>
</dbReference>
<dbReference type="GO" id="GO:0006355">
    <property type="term" value="P:regulation of DNA-templated transcription"/>
    <property type="evidence" value="ECO:0007669"/>
    <property type="project" value="InterPro"/>
</dbReference>
<evidence type="ECO:0000256" key="6">
    <source>
        <dbReference type="PROSITE-ProRule" id="PRU01091"/>
    </source>
</evidence>
<reference evidence="9" key="1">
    <citation type="journal article" date="2014" name="Int. J. Syst. Evol. Microbiol.">
        <title>Complete genome sequence of Corynebacterium casei LMG S-19264T (=DSM 44701T), isolated from a smear-ripened cheese.</title>
        <authorList>
            <consortium name="US DOE Joint Genome Institute (JGI-PGF)"/>
            <person name="Walter F."/>
            <person name="Albersmeier A."/>
            <person name="Kalinowski J."/>
            <person name="Ruckert C."/>
        </authorList>
    </citation>
    <scope>NUCLEOTIDE SEQUENCE</scope>
    <source>
        <strain evidence="9">JCM 4346</strain>
    </source>
</reference>